<keyword evidence="1" id="KW-0812">Transmembrane</keyword>
<keyword evidence="3" id="KW-1185">Reference proteome</keyword>
<reference evidence="2 3" key="1">
    <citation type="submission" date="2023-02" db="EMBL/GenBank/DDBJ databases">
        <authorList>
            <person name="Maleckis M."/>
        </authorList>
    </citation>
    <scope>NUCLEOTIDE SEQUENCE [LARGE SCALE GENOMIC DNA]</scope>
    <source>
        <strain evidence="2 3">P8-A2</strain>
    </source>
</reference>
<gene>
    <name evidence="2" type="ORF">PU648_34045</name>
</gene>
<keyword evidence="1" id="KW-0472">Membrane</keyword>
<protein>
    <submittedName>
        <fullName evidence="2">Uncharacterized protein</fullName>
    </submittedName>
</protein>
<evidence type="ECO:0000256" key="1">
    <source>
        <dbReference type="SAM" id="Phobius"/>
    </source>
</evidence>
<evidence type="ECO:0000313" key="2">
    <source>
        <dbReference type="EMBL" id="MDU8997278.1"/>
    </source>
</evidence>
<name>A0ABU3UTL2_9ACTN</name>
<comment type="caution">
    <text evidence="2">The sequence shown here is derived from an EMBL/GenBank/DDBJ whole genome shotgun (WGS) entry which is preliminary data.</text>
</comment>
<dbReference type="EMBL" id="JARAKF010000001">
    <property type="protein sequence ID" value="MDU8997278.1"/>
    <property type="molecule type" value="Genomic_DNA"/>
</dbReference>
<feature type="transmembrane region" description="Helical" evidence="1">
    <location>
        <begin position="34"/>
        <end position="54"/>
    </location>
</feature>
<dbReference type="Proteomes" id="UP001257627">
    <property type="component" value="Unassembled WGS sequence"/>
</dbReference>
<accession>A0ABU3UTL2</accession>
<proteinExistence type="predicted"/>
<dbReference type="RefSeq" id="WP_205521722.1">
    <property type="nucleotide sequence ID" value="NZ_JAPEMK010000001.1"/>
</dbReference>
<sequence>MSPGNQASESEAAAPMAACVALEAMRRRVCLSRLAVLTAIAAGPVALGVAIISAPTTAGAAAAAKPTAGRTTAAAADPPGCAQLFVGAWLLSSAGDATSAQARRAQSMAPDVELPGPVAGAQSKPQSVIAVRSAQREGGTWSVTVAAHHADGSVCYYADGAGETGDSFTLGAR</sequence>
<keyword evidence="1" id="KW-1133">Transmembrane helix</keyword>
<organism evidence="2 3">
    <name type="scientific">Streptomyces mirabilis</name>
    <dbReference type="NCBI Taxonomy" id="68239"/>
    <lineage>
        <taxon>Bacteria</taxon>
        <taxon>Bacillati</taxon>
        <taxon>Actinomycetota</taxon>
        <taxon>Actinomycetes</taxon>
        <taxon>Kitasatosporales</taxon>
        <taxon>Streptomycetaceae</taxon>
        <taxon>Streptomyces</taxon>
    </lineage>
</organism>
<evidence type="ECO:0000313" key="3">
    <source>
        <dbReference type="Proteomes" id="UP001257627"/>
    </source>
</evidence>